<dbReference type="Gene3D" id="6.10.250.690">
    <property type="match status" value="1"/>
</dbReference>
<dbReference type="PANTHER" id="PTHR48111">
    <property type="entry name" value="REGULATOR OF RPOS"/>
    <property type="match status" value="1"/>
</dbReference>
<evidence type="ECO:0000256" key="7">
    <source>
        <dbReference type="PROSITE-ProRule" id="PRU01091"/>
    </source>
</evidence>
<dbReference type="OrthoDB" id="165980at2"/>
<dbReference type="SUPFAM" id="SSF46894">
    <property type="entry name" value="C-terminal effector domain of the bipartite response regulators"/>
    <property type="match status" value="1"/>
</dbReference>
<dbReference type="PROSITE" id="PS50110">
    <property type="entry name" value="RESPONSE_REGULATORY"/>
    <property type="match status" value="1"/>
</dbReference>
<dbReference type="EMBL" id="NXIG01000002">
    <property type="protein sequence ID" value="RXI32598.1"/>
    <property type="molecule type" value="Genomic_DNA"/>
</dbReference>
<evidence type="ECO:0000313" key="10">
    <source>
        <dbReference type="EMBL" id="AXX94246.1"/>
    </source>
</evidence>
<evidence type="ECO:0000259" key="8">
    <source>
        <dbReference type="PROSITE" id="PS50110"/>
    </source>
</evidence>
<keyword evidence="5" id="KW-0804">Transcription</keyword>
<feature type="domain" description="OmpR/PhoB-type" evidence="9">
    <location>
        <begin position="125"/>
        <end position="225"/>
    </location>
</feature>
<dbReference type="InterPro" id="IPR011006">
    <property type="entry name" value="CheY-like_superfamily"/>
</dbReference>
<proteinExistence type="predicted"/>
<dbReference type="AlphaFoldDB" id="A0A347U5W8"/>
<dbReference type="InterPro" id="IPR039420">
    <property type="entry name" value="WalR-like"/>
</dbReference>
<dbReference type="Gene3D" id="1.10.10.10">
    <property type="entry name" value="Winged helix-like DNA-binding domain superfamily/Winged helix DNA-binding domain"/>
    <property type="match status" value="1"/>
</dbReference>
<dbReference type="Gene3D" id="3.40.50.2300">
    <property type="match status" value="1"/>
</dbReference>
<organism evidence="11 13">
    <name type="scientific">Arcobacter ellisii</name>
    <dbReference type="NCBI Taxonomy" id="913109"/>
    <lineage>
        <taxon>Bacteria</taxon>
        <taxon>Pseudomonadati</taxon>
        <taxon>Campylobacterota</taxon>
        <taxon>Epsilonproteobacteria</taxon>
        <taxon>Campylobacterales</taxon>
        <taxon>Arcobacteraceae</taxon>
        <taxon>Arcobacter</taxon>
    </lineage>
</organism>
<keyword evidence="3" id="KW-0805">Transcription regulation</keyword>
<dbReference type="SMART" id="SM00448">
    <property type="entry name" value="REC"/>
    <property type="match status" value="1"/>
</dbReference>
<evidence type="ECO:0000313" key="13">
    <source>
        <dbReference type="Proteomes" id="UP000290588"/>
    </source>
</evidence>
<accession>A0A347U5W8</accession>
<dbReference type="PROSITE" id="PS51755">
    <property type="entry name" value="OMPR_PHOB"/>
    <property type="match status" value="1"/>
</dbReference>
<dbReference type="PANTHER" id="PTHR48111:SF22">
    <property type="entry name" value="REGULATOR OF RPOS"/>
    <property type="match status" value="1"/>
</dbReference>
<evidence type="ECO:0000256" key="5">
    <source>
        <dbReference type="ARBA" id="ARBA00023163"/>
    </source>
</evidence>
<evidence type="ECO:0000256" key="2">
    <source>
        <dbReference type="ARBA" id="ARBA00023012"/>
    </source>
</evidence>
<dbReference type="Pfam" id="PF00072">
    <property type="entry name" value="Response_reg"/>
    <property type="match status" value="1"/>
</dbReference>
<gene>
    <name evidence="10" type="ORF">AELL_0554</name>
    <name evidence="11" type="ORF">CP962_03045</name>
</gene>
<dbReference type="GO" id="GO:0000156">
    <property type="term" value="F:phosphorelay response regulator activity"/>
    <property type="evidence" value="ECO:0007669"/>
    <property type="project" value="TreeGrafter"/>
</dbReference>
<dbReference type="Proteomes" id="UP000290588">
    <property type="component" value="Unassembled WGS sequence"/>
</dbReference>
<evidence type="ECO:0000256" key="3">
    <source>
        <dbReference type="ARBA" id="ARBA00023015"/>
    </source>
</evidence>
<feature type="modified residue" description="4-aspartylphosphate" evidence="6">
    <location>
        <position position="52"/>
    </location>
</feature>
<keyword evidence="1 6" id="KW-0597">Phosphoprotein</keyword>
<evidence type="ECO:0000256" key="1">
    <source>
        <dbReference type="ARBA" id="ARBA00022553"/>
    </source>
</evidence>
<dbReference type="Proteomes" id="UP000262582">
    <property type="component" value="Chromosome"/>
</dbReference>
<dbReference type="GO" id="GO:0005829">
    <property type="term" value="C:cytosol"/>
    <property type="evidence" value="ECO:0007669"/>
    <property type="project" value="TreeGrafter"/>
</dbReference>
<keyword evidence="4 7" id="KW-0238">DNA-binding</keyword>
<dbReference type="KEGG" id="aell:AELL_0554"/>
<evidence type="ECO:0000256" key="4">
    <source>
        <dbReference type="ARBA" id="ARBA00023125"/>
    </source>
</evidence>
<dbReference type="InterPro" id="IPR001867">
    <property type="entry name" value="OmpR/PhoB-type_DNA-bd"/>
</dbReference>
<dbReference type="InterPro" id="IPR036388">
    <property type="entry name" value="WH-like_DNA-bd_sf"/>
</dbReference>
<reference evidence="10 12" key="2">
    <citation type="submission" date="2018-08" db="EMBL/GenBank/DDBJ databases">
        <title>Complete genome of the Arcobacter ellisii type strain LMG 26155.</title>
        <authorList>
            <person name="Miller W.G."/>
            <person name="Yee E."/>
            <person name="Bono J.L."/>
        </authorList>
    </citation>
    <scope>NUCLEOTIDE SEQUENCE [LARGE SCALE GENOMIC DNA]</scope>
    <source>
        <strain evidence="10 12">LMG 26155</strain>
    </source>
</reference>
<sequence length="225" mass="25913">MIKIAMIEDDLELASVLCQYLKQFNIEVTNYEEPYLALSALKVNKYDLIILDLTLPGMDGLDVCKAIVKDFDIPIIISSARSDITDKVTALKMGADDYLPKPYDPRELEVRIKTILRRFNHSNAQEEPKNKTFVLDEKKKEITKNGKYIKLTAAEFEVLSLLIKREGFVISREDIFENSDILNQDYESSGSLAVIINRIRHKIEDDSKETQYLHTIRGMGYKFIQ</sequence>
<dbReference type="SMART" id="SM00862">
    <property type="entry name" value="Trans_reg_C"/>
    <property type="match status" value="1"/>
</dbReference>
<dbReference type="CDD" id="cd00383">
    <property type="entry name" value="trans_reg_C"/>
    <property type="match status" value="1"/>
</dbReference>
<dbReference type="InterPro" id="IPR001789">
    <property type="entry name" value="Sig_transdc_resp-reg_receiver"/>
</dbReference>
<dbReference type="GO" id="GO:0000976">
    <property type="term" value="F:transcription cis-regulatory region binding"/>
    <property type="evidence" value="ECO:0007669"/>
    <property type="project" value="TreeGrafter"/>
</dbReference>
<evidence type="ECO:0000313" key="12">
    <source>
        <dbReference type="Proteomes" id="UP000262582"/>
    </source>
</evidence>
<dbReference type="RefSeq" id="WP_118916481.1">
    <property type="nucleotide sequence ID" value="NZ_CP032097.1"/>
</dbReference>
<evidence type="ECO:0000256" key="6">
    <source>
        <dbReference type="PROSITE-ProRule" id="PRU00169"/>
    </source>
</evidence>
<dbReference type="Pfam" id="PF00486">
    <property type="entry name" value="Trans_reg_C"/>
    <property type="match status" value="1"/>
</dbReference>
<feature type="DNA-binding region" description="OmpR/PhoB-type" evidence="7">
    <location>
        <begin position="125"/>
        <end position="225"/>
    </location>
</feature>
<feature type="domain" description="Response regulatory" evidence="8">
    <location>
        <begin position="3"/>
        <end position="116"/>
    </location>
</feature>
<protein>
    <submittedName>
        <fullName evidence="11">DNA-binding response regulator</fullName>
    </submittedName>
    <submittedName>
        <fullName evidence="10">Two-component system response regulator</fullName>
    </submittedName>
</protein>
<evidence type="ECO:0000259" key="9">
    <source>
        <dbReference type="PROSITE" id="PS51755"/>
    </source>
</evidence>
<name>A0A347U5W8_9BACT</name>
<keyword evidence="2" id="KW-0902">Two-component regulatory system</keyword>
<dbReference type="SUPFAM" id="SSF52172">
    <property type="entry name" value="CheY-like"/>
    <property type="match status" value="1"/>
</dbReference>
<dbReference type="GO" id="GO:0032993">
    <property type="term" value="C:protein-DNA complex"/>
    <property type="evidence" value="ECO:0007669"/>
    <property type="project" value="TreeGrafter"/>
</dbReference>
<evidence type="ECO:0000313" key="11">
    <source>
        <dbReference type="EMBL" id="RXI32598.1"/>
    </source>
</evidence>
<dbReference type="InterPro" id="IPR016032">
    <property type="entry name" value="Sig_transdc_resp-reg_C-effctor"/>
</dbReference>
<reference evidence="11 13" key="1">
    <citation type="submission" date="2017-09" db="EMBL/GenBank/DDBJ databases">
        <title>Genomics of the genus Arcobacter.</title>
        <authorList>
            <person name="Perez-Cataluna A."/>
            <person name="Figueras M.J."/>
            <person name="Salas-Masso N."/>
        </authorList>
    </citation>
    <scope>NUCLEOTIDE SEQUENCE [LARGE SCALE GENOMIC DNA]</scope>
    <source>
        <strain evidence="11 13">CECT 7837</strain>
    </source>
</reference>
<dbReference type="EMBL" id="CP032097">
    <property type="protein sequence ID" value="AXX94246.1"/>
    <property type="molecule type" value="Genomic_DNA"/>
</dbReference>
<dbReference type="GO" id="GO:0006355">
    <property type="term" value="P:regulation of DNA-templated transcription"/>
    <property type="evidence" value="ECO:0007669"/>
    <property type="project" value="InterPro"/>
</dbReference>
<keyword evidence="12" id="KW-1185">Reference proteome</keyword>